<dbReference type="EMBL" id="BARS01050609">
    <property type="protein sequence ID" value="GAG49938.1"/>
    <property type="molecule type" value="Genomic_DNA"/>
</dbReference>
<comment type="caution">
    <text evidence="1">The sequence shown here is derived from an EMBL/GenBank/DDBJ whole genome shotgun (WGS) entry which is preliminary data.</text>
</comment>
<name>X0YN95_9ZZZZ</name>
<dbReference type="AlphaFoldDB" id="X0YN95"/>
<organism evidence="1">
    <name type="scientific">marine sediment metagenome</name>
    <dbReference type="NCBI Taxonomy" id="412755"/>
    <lineage>
        <taxon>unclassified sequences</taxon>
        <taxon>metagenomes</taxon>
        <taxon>ecological metagenomes</taxon>
    </lineage>
</organism>
<reference evidence="1" key="1">
    <citation type="journal article" date="2014" name="Front. Microbiol.">
        <title>High frequency of phylogenetically diverse reductive dehalogenase-homologous genes in deep subseafloor sedimentary metagenomes.</title>
        <authorList>
            <person name="Kawai M."/>
            <person name="Futagami T."/>
            <person name="Toyoda A."/>
            <person name="Takaki Y."/>
            <person name="Nishi S."/>
            <person name="Hori S."/>
            <person name="Arai W."/>
            <person name="Tsubouchi T."/>
            <person name="Morono Y."/>
            <person name="Uchiyama I."/>
            <person name="Ito T."/>
            <person name="Fujiyama A."/>
            <person name="Inagaki F."/>
            <person name="Takami H."/>
        </authorList>
    </citation>
    <scope>NUCLEOTIDE SEQUENCE</scope>
    <source>
        <strain evidence="1">Expedition CK06-06</strain>
    </source>
</reference>
<sequence>MAEAEVPKIGEVLISVFDRVTWLYSAIAGPDEVVPSDGWVELIVVQFASGLETGCLMR</sequence>
<accession>X0YN95</accession>
<protein>
    <submittedName>
        <fullName evidence="1">Uncharacterized protein</fullName>
    </submittedName>
</protein>
<proteinExistence type="predicted"/>
<gene>
    <name evidence="1" type="ORF">S01H1_75516</name>
</gene>
<evidence type="ECO:0000313" key="1">
    <source>
        <dbReference type="EMBL" id="GAG49938.1"/>
    </source>
</evidence>